<evidence type="ECO:0000256" key="8">
    <source>
        <dbReference type="ARBA" id="ARBA00023239"/>
    </source>
</evidence>
<evidence type="ECO:0000256" key="6">
    <source>
        <dbReference type="ARBA" id="ARBA00022723"/>
    </source>
</evidence>
<comment type="catalytic activity">
    <reaction evidence="9 10">
        <text>hydrogencarbonate + H(+) = CO2 + H2O</text>
        <dbReference type="Rhea" id="RHEA:10748"/>
        <dbReference type="ChEBI" id="CHEBI:15377"/>
        <dbReference type="ChEBI" id="CHEBI:15378"/>
        <dbReference type="ChEBI" id="CHEBI:16526"/>
        <dbReference type="ChEBI" id="CHEBI:17544"/>
        <dbReference type="EC" id="4.2.1.1"/>
    </reaction>
</comment>
<dbReference type="Pfam" id="PF00194">
    <property type="entry name" value="Carb_anhydrase"/>
    <property type="match status" value="1"/>
</dbReference>
<evidence type="ECO:0000256" key="9">
    <source>
        <dbReference type="ARBA" id="ARBA00048348"/>
    </source>
</evidence>
<dbReference type="InterPro" id="IPR023561">
    <property type="entry name" value="Carbonic_anhydrase_a-class"/>
</dbReference>
<dbReference type="PROSITE" id="PS51144">
    <property type="entry name" value="ALPHA_CA_2"/>
    <property type="match status" value="1"/>
</dbReference>
<dbReference type="EMBL" id="UHJA01000001">
    <property type="protein sequence ID" value="SUP75191.1"/>
    <property type="molecule type" value="Genomic_DNA"/>
</dbReference>
<gene>
    <name evidence="12" type="primary">cah</name>
    <name evidence="12" type="ORF">NCTC11470_00196</name>
</gene>
<dbReference type="Proteomes" id="UP000254835">
    <property type="component" value="Unassembled WGS sequence"/>
</dbReference>
<dbReference type="InterPro" id="IPR041891">
    <property type="entry name" value="Alpha_CA_prokaryot-like"/>
</dbReference>
<evidence type="ECO:0000256" key="7">
    <source>
        <dbReference type="ARBA" id="ARBA00022833"/>
    </source>
</evidence>
<evidence type="ECO:0000256" key="5">
    <source>
        <dbReference type="ARBA" id="ARBA00014628"/>
    </source>
</evidence>
<feature type="signal peptide" evidence="10">
    <location>
        <begin position="1"/>
        <end position="19"/>
    </location>
</feature>
<accession>A0A380PNU2</accession>
<name>A0A380PNU2_YERFR</name>
<evidence type="ECO:0000256" key="3">
    <source>
        <dbReference type="ARBA" id="ARBA00010718"/>
    </source>
</evidence>
<evidence type="ECO:0000313" key="13">
    <source>
        <dbReference type="Proteomes" id="UP000254835"/>
    </source>
</evidence>
<evidence type="ECO:0000259" key="11">
    <source>
        <dbReference type="PROSITE" id="PS51144"/>
    </source>
</evidence>
<dbReference type="InterPro" id="IPR001148">
    <property type="entry name" value="CA_dom"/>
</dbReference>
<dbReference type="GO" id="GO:0004089">
    <property type="term" value="F:carbonate dehydratase activity"/>
    <property type="evidence" value="ECO:0007669"/>
    <property type="project" value="UniProtKB-UniRule"/>
</dbReference>
<keyword evidence="8 10" id="KW-0456">Lyase</keyword>
<dbReference type="PANTHER" id="PTHR18952">
    <property type="entry name" value="CARBONIC ANHYDRASE"/>
    <property type="match status" value="1"/>
</dbReference>
<comment type="function">
    <text evidence="2 10">Reversible hydration of carbon dioxide.</text>
</comment>
<dbReference type="OrthoDB" id="5327615at2"/>
<keyword evidence="6 10" id="KW-0479">Metal-binding</keyword>
<dbReference type="GeneID" id="57907547"/>
<reference evidence="12 13" key="1">
    <citation type="submission" date="2018-06" db="EMBL/GenBank/DDBJ databases">
        <authorList>
            <consortium name="Pathogen Informatics"/>
            <person name="Doyle S."/>
        </authorList>
    </citation>
    <scope>NUCLEOTIDE SEQUENCE [LARGE SCALE GENOMIC DNA]</scope>
    <source>
        <strain evidence="12 13">NCTC11470</strain>
    </source>
</reference>
<dbReference type="SUPFAM" id="SSF51069">
    <property type="entry name" value="Carbonic anhydrase"/>
    <property type="match status" value="1"/>
</dbReference>
<dbReference type="InterPro" id="IPR036398">
    <property type="entry name" value="CA_dom_sf"/>
</dbReference>
<dbReference type="SMART" id="SM01057">
    <property type="entry name" value="Carb_anhydrase"/>
    <property type="match status" value="1"/>
</dbReference>
<comment type="cofactor">
    <cofactor evidence="1 10">
        <name>Zn(2+)</name>
        <dbReference type="ChEBI" id="CHEBI:29105"/>
    </cofactor>
</comment>
<dbReference type="PROSITE" id="PS00162">
    <property type="entry name" value="ALPHA_CA_1"/>
    <property type="match status" value="1"/>
</dbReference>
<dbReference type="AlphaFoldDB" id="A0A380PNU2"/>
<protein>
    <recommendedName>
        <fullName evidence="5 10">Carbonic anhydrase</fullName>
        <ecNumber evidence="4 10">4.2.1.1</ecNumber>
    </recommendedName>
</protein>
<dbReference type="InterPro" id="IPR018338">
    <property type="entry name" value="Carbonic_anhydrase_a-class_CS"/>
</dbReference>
<evidence type="ECO:0000256" key="2">
    <source>
        <dbReference type="ARBA" id="ARBA00002904"/>
    </source>
</evidence>
<evidence type="ECO:0000256" key="10">
    <source>
        <dbReference type="RuleBase" id="RU367011"/>
    </source>
</evidence>
<sequence>MKGKLVLAMLIMASFSLQANEHHGWGYEGKEAPENWGKLSPEFHLCQDGQNQSPVDIHGALHSNLAPLAVHYITEPQNIINNGHTLQINVAKGDTLEIDDELFTLQQFHFHVPSENEINGQQFPLEAHLVHMNDRGELLVVAVMFNVGSANPELNKAWSQIPETLNQQVALKETLNLNTLLPTDRHYYRFSGSLTTPPCSEGVRWLVMKKPLTVSAAQIAQFKSAIHHDANNRPIQQYHGRVIVD</sequence>
<keyword evidence="10" id="KW-0732">Signal</keyword>
<organism evidence="12 13">
    <name type="scientific">Yersinia frederiksenii</name>
    <dbReference type="NCBI Taxonomy" id="29484"/>
    <lineage>
        <taxon>Bacteria</taxon>
        <taxon>Pseudomonadati</taxon>
        <taxon>Pseudomonadota</taxon>
        <taxon>Gammaproteobacteria</taxon>
        <taxon>Enterobacterales</taxon>
        <taxon>Yersiniaceae</taxon>
        <taxon>Yersinia</taxon>
    </lineage>
</organism>
<evidence type="ECO:0000313" key="12">
    <source>
        <dbReference type="EMBL" id="SUP75191.1"/>
    </source>
</evidence>
<keyword evidence="7 10" id="KW-0862">Zinc</keyword>
<feature type="domain" description="Alpha-carbonic anhydrase" evidence="11">
    <location>
        <begin position="23"/>
        <end position="245"/>
    </location>
</feature>
<proteinExistence type="inferred from homology"/>
<dbReference type="PANTHER" id="PTHR18952:SF265">
    <property type="entry name" value="CARBONIC ANHYDRASE"/>
    <property type="match status" value="1"/>
</dbReference>
<dbReference type="RefSeq" id="WP_004706434.1">
    <property type="nucleotide sequence ID" value="NZ_CABMMH010000001.1"/>
</dbReference>
<comment type="similarity">
    <text evidence="3 10">Belongs to the alpha-carbonic anhydrase family.</text>
</comment>
<dbReference type="CDD" id="cd03124">
    <property type="entry name" value="alpha_CA_prokaryotic_like"/>
    <property type="match status" value="1"/>
</dbReference>
<dbReference type="GO" id="GO:0008270">
    <property type="term" value="F:zinc ion binding"/>
    <property type="evidence" value="ECO:0007669"/>
    <property type="project" value="UniProtKB-UniRule"/>
</dbReference>
<dbReference type="Gene3D" id="3.10.200.10">
    <property type="entry name" value="Alpha carbonic anhydrase"/>
    <property type="match status" value="1"/>
</dbReference>
<evidence type="ECO:0000256" key="1">
    <source>
        <dbReference type="ARBA" id="ARBA00001947"/>
    </source>
</evidence>
<dbReference type="EC" id="4.2.1.1" evidence="4 10"/>
<evidence type="ECO:0000256" key="4">
    <source>
        <dbReference type="ARBA" id="ARBA00012925"/>
    </source>
</evidence>
<feature type="chain" id="PRO_5025096011" description="Carbonic anhydrase" evidence="10">
    <location>
        <begin position="20"/>
        <end position="245"/>
    </location>
</feature>